<dbReference type="PANTHER" id="PTHR35859:SF1">
    <property type="entry name" value="NONSELECTIVE CATION CHANNEL PROTEIN"/>
    <property type="match status" value="1"/>
</dbReference>
<reference evidence="4 5" key="1">
    <citation type="journal article" date="2011" name="Proc. Natl. Acad. Sci. U.S.A.">
        <title>Evolutionary erosion of yeast sex chromosomes by mating-type switching accidents.</title>
        <authorList>
            <person name="Gordon J.L."/>
            <person name="Armisen D."/>
            <person name="Proux-Wera E."/>
            <person name="Oheigeartaigh S.S."/>
            <person name="Byrne K.P."/>
            <person name="Wolfe K.H."/>
        </authorList>
    </citation>
    <scope>NUCLEOTIDE SEQUENCE [LARGE SCALE GENOMIC DNA]</scope>
    <source>
        <strain evidence="5">ATCC 76901 / BCRC 22586 / CBS 4309 / NBRC 1992 / NRRL Y-12630</strain>
    </source>
</reference>
<evidence type="ECO:0000313" key="5">
    <source>
        <dbReference type="Proteomes" id="UP000001640"/>
    </source>
</evidence>
<accession>G0VA25</accession>
<dbReference type="GO" id="GO:0005227">
    <property type="term" value="F:calcium-activated cation channel activity"/>
    <property type="evidence" value="ECO:0007669"/>
    <property type="project" value="EnsemblFungi"/>
</dbReference>
<keyword evidence="1" id="KW-1133">Transmembrane helix</keyword>
<dbReference type="GO" id="GO:0030003">
    <property type="term" value="P:intracellular monoatomic cation homeostasis"/>
    <property type="evidence" value="ECO:0007669"/>
    <property type="project" value="EnsemblFungi"/>
</dbReference>
<feature type="transmembrane region" description="Helical" evidence="1">
    <location>
        <begin position="285"/>
        <end position="314"/>
    </location>
</feature>
<evidence type="ECO:0008006" key="6">
    <source>
        <dbReference type="Google" id="ProtNLM"/>
    </source>
</evidence>
<dbReference type="Proteomes" id="UP000001640">
    <property type="component" value="Chromosome 2"/>
</dbReference>
<dbReference type="PANTHER" id="PTHR35859">
    <property type="entry name" value="NONSELECTIVE CATION CHANNEL PROTEIN"/>
    <property type="match status" value="1"/>
</dbReference>
<dbReference type="RefSeq" id="XP_003675126.1">
    <property type="nucleotide sequence ID" value="XM_003675078.1"/>
</dbReference>
<dbReference type="GO" id="GO:1990816">
    <property type="term" value="C:vacuole-mitochondrion membrane contact site"/>
    <property type="evidence" value="ECO:0007669"/>
    <property type="project" value="EnsemblFungi"/>
</dbReference>
<dbReference type="GO" id="GO:0000329">
    <property type="term" value="C:fungal-type vacuole membrane"/>
    <property type="evidence" value="ECO:0007669"/>
    <property type="project" value="EnsemblFungi"/>
</dbReference>
<feature type="domain" description="Calcium channel YVC1-like C-terminal transmembrane" evidence="3">
    <location>
        <begin position="263"/>
        <end position="534"/>
    </location>
</feature>
<dbReference type="eggNOG" id="ENOG502QTER">
    <property type="taxonomic scope" value="Eukaryota"/>
</dbReference>
<evidence type="ECO:0000313" key="4">
    <source>
        <dbReference type="EMBL" id="CCC68755.1"/>
    </source>
</evidence>
<evidence type="ECO:0000259" key="3">
    <source>
        <dbReference type="Pfam" id="PF23317"/>
    </source>
</evidence>
<proteinExistence type="predicted"/>
<keyword evidence="1" id="KW-0472">Membrane</keyword>
<dbReference type="GO" id="GO:0005244">
    <property type="term" value="F:voltage-gated monoatomic ion channel activity"/>
    <property type="evidence" value="ECO:0007669"/>
    <property type="project" value="EnsemblFungi"/>
</dbReference>
<feature type="transmembrane region" description="Helical" evidence="1">
    <location>
        <begin position="375"/>
        <end position="393"/>
    </location>
</feature>
<name>G0VA25_NAUCA</name>
<keyword evidence="1" id="KW-0812">Transmembrane</keyword>
<gene>
    <name evidence="4" type="primary">NCAS0B06710</name>
    <name evidence="4" type="ordered locus">NCAS_0B06710</name>
</gene>
<protein>
    <recommendedName>
        <fullName evidence="6">Ion transport domain-containing protein</fullName>
    </recommendedName>
</protein>
<dbReference type="FunCoup" id="G0VA25">
    <property type="interactions" value="33"/>
</dbReference>
<dbReference type="Pfam" id="PF23190">
    <property type="entry name" value="LHD_TRPY1"/>
    <property type="match status" value="1"/>
</dbReference>
<dbReference type="HOGENOM" id="CLU_014123_0_0_1"/>
<organism evidence="4 5">
    <name type="scientific">Naumovozyma castellii</name>
    <name type="common">Yeast</name>
    <name type="synonym">Saccharomyces castellii</name>
    <dbReference type="NCBI Taxonomy" id="27288"/>
    <lineage>
        <taxon>Eukaryota</taxon>
        <taxon>Fungi</taxon>
        <taxon>Dikarya</taxon>
        <taxon>Ascomycota</taxon>
        <taxon>Saccharomycotina</taxon>
        <taxon>Saccharomycetes</taxon>
        <taxon>Saccharomycetales</taxon>
        <taxon>Saccharomycetaceae</taxon>
        <taxon>Naumovozyma</taxon>
    </lineage>
</organism>
<dbReference type="GO" id="GO:0097553">
    <property type="term" value="P:calcium ion transmembrane import into cytosol"/>
    <property type="evidence" value="ECO:0007669"/>
    <property type="project" value="EnsemblFungi"/>
</dbReference>
<evidence type="ECO:0000256" key="1">
    <source>
        <dbReference type="SAM" id="Phobius"/>
    </source>
</evidence>
<feature type="transmembrane region" description="Helical" evidence="1">
    <location>
        <begin position="235"/>
        <end position="254"/>
    </location>
</feature>
<feature type="transmembrane region" description="Helical" evidence="1">
    <location>
        <begin position="260"/>
        <end position="278"/>
    </location>
</feature>
<dbReference type="GeneID" id="96902312"/>
<dbReference type="GO" id="GO:0005262">
    <property type="term" value="F:calcium channel activity"/>
    <property type="evidence" value="ECO:0007669"/>
    <property type="project" value="EnsemblFungi"/>
</dbReference>
<dbReference type="InParanoid" id="G0VA25"/>
<feature type="transmembrane region" description="Helical" evidence="1">
    <location>
        <begin position="334"/>
        <end position="354"/>
    </location>
</feature>
<dbReference type="InterPro" id="IPR056337">
    <property type="entry name" value="LHD_YVC1"/>
</dbReference>
<feature type="transmembrane region" description="Helical" evidence="1">
    <location>
        <begin position="517"/>
        <end position="535"/>
    </location>
</feature>
<keyword evidence="5" id="KW-1185">Reference proteome</keyword>
<dbReference type="Pfam" id="PF23317">
    <property type="entry name" value="YVC1_C"/>
    <property type="match status" value="1"/>
</dbReference>
<dbReference type="KEGG" id="ncs:NCAS_0B06710"/>
<dbReference type="EMBL" id="HE576753">
    <property type="protein sequence ID" value="CCC68755.1"/>
    <property type="molecule type" value="Genomic_DNA"/>
</dbReference>
<reference key="2">
    <citation type="submission" date="2011-08" db="EMBL/GenBank/DDBJ databases">
        <title>Genome sequence of Naumovozyma castellii.</title>
        <authorList>
            <person name="Gordon J.L."/>
            <person name="Armisen D."/>
            <person name="Proux-Wera E."/>
            <person name="OhEigeartaigh S.S."/>
            <person name="Byrne K.P."/>
            <person name="Wolfe K.H."/>
        </authorList>
    </citation>
    <scope>NUCLEOTIDE SEQUENCE</scope>
    <source>
        <strain>Type strain:CBS 4309</strain>
    </source>
</reference>
<dbReference type="InterPro" id="IPR052971">
    <property type="entry name" value="TRP_calcium_channel"/>
</dbReference>
<feature type="transmembrane region" description="Helical" evidence="1">
    <location>
        <begin position="437"/>
        <end position="456"/>
    </location>
</feature>
<dbReference type="OrthoDB" id="301415at2759"/>
<dbReference type="GO" id="GO:0005267">
    <property type="term" value="F:potassium channel activity"/>
    <property type="evidence" value="ECO:0007669"/>
    <property type="project" value="EnsemblFungi"/>
</dbReference>
<dbReference type="GO" id="GO:0005272">
    <property type="term" value="F:sodium channel activity"/>
    <property type="evidence" value="ECO:0007669"/>
    <property type="project" value="EnsemblFungi"/>
</dbReference>
<feature type="domain" description="YVC1 N-terminal linker helical" evidence="2">
    <location>
        <begin position="32"/>
        <end position="222"/>
    </location>
</feature>
<dbReference type="AlphaFoldDB" id="G0VA25"/>
<evidence type="ECO:0000259" key="2">
    <source>
        <dbReference type="Pfam" id="PF23190"/>
    </source>
</evidence>
<dbReference type="OMA" id="YQKCIKY"/>
<dbReference type="InterPro" id="IPR056336">
    <property type="entry name" value="YVC1_C"/>
</dbReference>
<sequence length="677" mass="78940">MSENPLPTSRQDCQTDHYGNIIDLMPPNSRQVLRIALNLKYLIDKLIPIAIDESEIVKDGSNVLTPKVIQLTYEACGGDQSNKEYQQKYRAVLVFCLIKVSSWYNQLSSVEISNSKLYDVRSITAQQLAKIIIAKEEKKNLHFLFMQMLLRKYAINENDKDVEPTNAVEMATDLHCTIVIGSNGFQRCLRWLWRGWIVQSRHDPMIFIKEERIASTKFWHHFNPERIKTPKYQNILQIIFSILFLLIFTSVVNGKSGTTVAPLAPIEGIFFVFTFGYICDEIFKLYYVGVAYFSFWTLFNDTLYLVILFSMFFRFNSIFPTFLKNRPPEYWDRISYRLLSCAAPLVWSRLLLYLESERFVGAMMVVLKHMMKESLVFFVLLILIMLGFVQGFLGLDLSDGEREITAPILTNLVITVFGMGSFDAFEHFAPPYAAFLYYSYCFIVSVILLNILIALYSNAYQHVVENADDEYMALMSQKTLRFIRAPDEDVYVSPLNLIELCFKPIMCLLNEERRKDLNYLVMLILYSPMLTYVVSKEIREAKRIKYNRMKNLPDDSNEVDTPWDLGDGFFDFDESLFGYSDDRNGFRATLSMNRRSQQLQREAERSDKNFSVKNDWFKEVKRISNLREPAISSELSALEERLNKMNQHTNKESEGIRKDIQKLLALKSNDEDRPIWN</sequence>